<dbReference type="InterPro" id="IPR051257">
    <property type="entry name" value="Diverse_CBS-Domain"/>
</dbReference>
<dbReference type="Proteomes" id="UP000299211">
    <property type="component" value="Unassembled WGS sequence"/>
</dbReference>
<evidence type="ECO:0000256" key="1">
    <source>
        <dbReference type="ARBA" id="ARBA00023122"/>
    </source>
</evidence>
<dbReference type="InterPro" id="IPR046342">
    <property type="entry name" value="CBS_dom_sf"/>
</dbReference>
<dbReference type="InterPro" id="IPR000644">
    <property type="entry name" value="CBS_dom"/>
</dbReference>
<dbReference type="Gene3D" id="3.10.580.10">
    <property type="entry name" value="CBS-domain"/>
    <property type="match status" value="1"/>
</dbReference>
<dbReference type="PANTHER" id="PTHR43080">
    <property type="entry name" value="CBS DOMAIN-CONTAINING PROTEIN CBSX3, MITOCHONDRIAL"/>
    <property type="match status" value="1"/>
</dbReference>
<evidence type="ECO:0000313" key="5">
    <source>
        <dbReference type="EMBL" id="GDY71664.1"/>
    </source>
</evidence>
<dbReference type="SUPFAM" id="SSF54631">
    <property type="entry name" value="CBS-domain pair"/>
    <property type="match status" value="1"/>
</dbReference>
<name>A0A4D4M844_STRAX</name>
<dbReference type="EMBL" id="BJHY01000001">
    <property type="protein sequence ID" value="GDY71664.1"/>
    <property type="molecule type" value="Genomic_DNA"/>
</dbReference>
<dbReference type="PROSITE" id="PS51371">
    <property type="entry name" value="CBS"/>
    <property type="match status" value="1"/>
</dbReference>
<dbReference type="Proteomes" id="UP000302139">
    <property type="component" value="Unassembled WGS sequence"/>
</dbReference>
<evidence type="ECO:0000256" key="2">
    <source>
        <dbReference type="PROSITE-ProRule" id="PRU00703"/>
    </source>
</evidence>
<evidence type="ECO:0000313" key="6">
    <source>
        <dbReference type="Proteomes" id="UP000299211"/>
    </source>
</evidence>
<evidence type="ECO:0000259" key="3">
    <source>
        <dbReference type="PROSITE" id="PS51371"/>
    </source>
</evidence>
<comment type="caution">
    <text evidence="4">The sequence shown here is derived from an EMBL/GenBank/DDBJ whole genome shotgun (WGS) entry which is preliminary data.</text>
</comment>
<feature type="domain" description="CBS" evidence="3">
    <location>
        <begin position="46"/>
        <end position="103"/>
    </location>
</feature>
<reference evidence="5 6" key="1">
    <citation type="submission" date="2019-04" db="EMBL/GenBank/DDBJ databases">
        <title>Draft genome sequences of Streptomyces avermitilis ATCC 31267.</title>
        <authorList>
            <person name="Komaki H."/>
            <person name="Tamura T."/>
            <person name="Hosoyama A."/>
        </authorList>
    </citation>
    <scope>NUCLEOTIDE SEQUENCE [LARGE SCALE GENOMIC DNA]</scope>
    <source>
        <strain evidence="5 6">ATCC 31267</strain>
    </source>
</reference>
<dbReference type="Pfam" id="PF00571">
    <property type="entry name" value="CBS"/>
    <property type="match status" value="2"/>
</dbReference>
<dbReference type="EMBL" id="BJHX01000001">
    <property type="protein sequence ID" value="GDY68005.1"/>
    <property type="molecule type" value="Genomic_DNA"/>
</dbReference>
<dbReference type="SMART" id="SM00116">
    <property type="entry name" value="CBS"/>
    <property type="match status" value="1"/>
</dbReference>
<dbReference type="PANTHER" id="PTHR43080:SF2">
    <property type="entry name" value="CBS DOMAIN-CONTAINING PROTEIN"/>
    <property type="match status" value="1"/>
</dbReference>
<gene>
    <name evidence="4" type="ORF">SAV14893_073980</name>
    <name evidence="5" type="ORF">SAV31267_011490</name>
</gene>
<protein>
    <recommendedName>
        <fullName evidence="3">CBS domain-containing protein</fullName>
    </recommendedName>
</protein>
<accession>A0A4D4M844</accession>
<reference evidence="4 7" key="2">
    <citation type="submission" date="2019-04" db="EMBL/GenBank/DDBJ databases">
        <title>Draft genome sequences of Streptomyces avermitilis NBRC 14893.</title>
        <authorList>
            <person name="Komaki H."/>
            <person name="Tamura T."/>
            <person name="Hosoyama A."/>
        </authorList>
    </citation>
    <scope>NUCLEOTIDE SEQUENCE [LARGE SCALE GENOMIC DNA]</scope>
    <source>
        <strain evidence="4 7">NBRC 14893</strain>
    </source>
</reference>
<proteinExistence type="predicted"/>
<sequence length="111" mass="11814">MRDESLKAVMVTDDGRLRGLVTDRDLTVRILADGGDVSARTVAEACGAELASVAPEDDVDRALMLMHAKELRHLPVIDNGQPVGIIALRDLTAERAPDFALDSYGAADSLA</sequence>
<keyword evidence="1 2" id="KW-0129">CBS domain</keyword>
<dbReference type="AlphaFoldDB" id="A0A4D4M844"/>
<organism evidence="4 7">
    <name type="scientific">Streptomyces avermitilis</name>
    <dbReference type="NCBI Taxonomy" id="33903"/>
    <lineage>
        <taxon>Bacteria</taxon>
        <taxon>Bacillati</taxon>
        <taxon>Actinomycetota</taxon>
        <taxon>Actinomycetes</taxon>
        <taxon>Kitasatosporales</taxon>
        <taxon>Streptomycetaceae</taxon>
        <taxon>Streptomyces</taxon>
    </lineage>
</organism>
<evidence type="ECO:0000313" key="7">
    <source>
        <dbReference type="Proteomes" id="UP000302139"/>
    </source>
</evidence>
<evidence type="ECO:0000313" key="4">
    <source>
        <dbReference type="EMBL" id="GDY68005.1"/>
    </source>
</evidence>